<name>A0A8S3SF81_MYTED</name>
<organism evidence="2 3">
    <name type="scientific">Mytilus edulis</name>
    <name type="common">Blue mussel</name>
    <dbReference type="NCBI Taxonomy" id="6550"/>
    <lineage>
        <taxon>Eukaryota</taxon>
        <taxon>Metazoa</taxon>
        <taxon>Spiralia</taxon>
        <taxon>Lophotrochozoa</taxon>
        <taxon>Mollusca</taxon>
        <taxon>Bivalvia</taxon>
        <taxon>Autobranchia</taxon>
        <taxon>Pteriomorphia</taxon>
        <taxon>Mytilida</taxon>
        <taxon>Mytiloidea</taxon>
        <taxon>Mytilidae</taxon>
        <taxon>Mytilinae</taxon>
        <taxon>Mytilus</taxon>
    </lineage>
</organism>
<keyword evidence="1" id="KW-1133">Transmembrane helix</keyword>
<evidence type="ECO:0000313" key="3">
    <source>
        <dbReference type="Proteomes" id="UP000683360"/>
    </source>
</evidence>
<proteinExistence type="predicted"/>
<dbReference type="Proteomes" id="UP000683360">
    <property type="component" value="Unassembled WGS sequence"/>
</dbReference>
<dbReference type="AlphaFoldDB" id="A0A8S3SF81"/>
<sequence>MCTTDYATEDNSNGGTTVDSVVLRVMTQQDGCTCEVTLQNQNAKFYTLQMRKYDLAQPAAPDFEECGLAIDIEYIIPNNLEETKEPVECTKGTADRFISLSKNETLHFRSRIIGGNFSIGYCMQIYRPKINGDKTSVHIHCTDPNMTTTQHLFDTTISENIADDTDSVLFIVIGVGSGFMVIALFIVVAIIIIRRKVNKNKNGTDVQPDNESTDYDSDGLKFNTLYNASEQQETMEGDYHTVELEGTQIRTGTQNLGTDYSAVDGNYSSVDIINVHPKDSSKTDSKIRLTSNTTPRSVIQQNEEEMDNTVNHVTPIAGSNVEYAVVDKRGITDKNVKHVTAPNDSNVEYAVIDKQKVH</sequence>
<gene>
    <name evidence="2" type="ORF">MEDL_31365</name>
</gene>
<reference evidence="2" key="1">
    <citation type="submission" date="2021-03" db="EMBL/GenBank/DDBJ databases">
        <authorList>
            <person name="Bekaert M."/>
        </authorList>
    </citation>
    <scope>NUCLEOTIDE SEQUENCE</scope>
</reference>
<dbReference type="EMBL" id="CAJPWZ010001564">
    <property type="protein sequence ID" value="CAG2217700.1"/>
    <property type="molecule type" value="Genomic_DNA"/>
</dbReference>
<accession>A0A8S3SF81</accession>
<keyword evidence="1" id="KW-0812">Transmembrane</keyword>
<dbReference type="OrthoDB" id="6140905at2759"/>
<keyword evidence="1" id="KW-0472">Membrane</keyword>
<evidence type="ECO:0000313" key="2">
    <source>
        <dbReference type="EMBL" id="CAG2217700.1"/>
    </source>
</evidence>
<evidence type="ECO:0000256" key="1">
    <source>
        <dbReference type="SAM" id="Phobius"/>
    </source>
</evidence>
<comment type="caution">
    <text evidence="2">The sequence shown here is derived from an EMBL/GenBank/DDBJ whole genome shotgun (WGS) entry which is preliminary data.</text>
</comment>
<keyword evidence="3" id="KW-1185">Reference proteome</keyword>
<protein>
    <submittedName>
        <fullName evidence="2">Uncharacterized protein</fullName>
    </submittedName>
</protein>
<feature type="transmembrane region" description="Helical" evidence="1">
    <location>
        <begin position="168"/>
        <end position="193"/>
    </location>
</feature>